<keyword evidence="3" id="KW-0479">Metal-binding</keyword>
<evidence type="ECO:0000256" key="6">
    <source>
        <dbReference type="ARBA" id="ARBA00022837"/>
    </source>
</evidence>
<dbReference type="EC" id="3.1.1.-" evidence="8"/>
<keyword evidence="10" id="KW-1185">Reference proteome</keyword>
<keyword evidence="4 8" id="KW-0732">Signal</keyword>
<accession>A0AA40BM11</accession>
<dbReference type="InterPro" id="IPR029058">
    <property type="entry name" value="AB_hydrolase_fold"/>
</dbReference>
<keyword evidence="6" id="KW-0106">Calcium</keyword>
<dbReference type="SUPFAM" id="SSF53474">
    <property type="entry name" value="alpha/beta-Hydrolases"/>
    <property type="match status" value="1"/>
</dbReference>
<dbReference type="PANTHER" id="PTHR33938">
    <property type="entry name" value="FERULOYL ESTERASE B-RELATED"/>
    <property type="match status" value="1"/>
</dbReference>
<dbReference type="GO" id="GO:0046872">
    <property type="term" value="F:metal ion binding"/>
    <property type="evidence" value="ECO:0007669"/>
    <property type="project" value="UniProtKB-KW"/>
</dbReference>
<dbReference type="EMBL" id="JAUKTV010000006">
    <property type="protein sequence ID" value="KAK0736667.1"/>
    <property type="molecule type" value="Genomic_DNA"/>
</dbReference>
<keyword evidence="2" id="KW-0719">Serine esterase</keyword>
<dbReference type="Pfam" id="PF07519">
    <property type="entry name" value="Tannase"/>
    <property type="match status" value="1"/>
</dbReference>
<evidence type="ECO:0000256" key="4">
    <source>
        <dbReference type="ARBA" id="ARBA00022729"/>
    </source>
</evidence>
<feature type="chain" id="PRO_5041482919" description="Carboxylic ester hydrolase" evidence="8">
    <location>
        <begin position="22"/>
        <end position="537"/>
    </location>
</feature>
<evidence type="ECO:0000256" key="5">
    <source>
        <dbReference type="ARBA" id="ARBA00022801"/>
    </source>
</evidence>
<dbReference type="PANTHER" id="PTHR33938:SF13">
    <property type="entry name" value="CARBOXYLIC ESTER HYDROLASE"/>
    <property type="match status" value="1"/>
</dbReference>
<reference evidence="9" key="1">
    <citation type="submission" date="2023-06" db="EMBL/GenBank/DDBJ databases">
        <title>Genome-scale phylogeny and comparative genomics of the fungal order Sordariales.</title>
        <authorList>
            <consortium name="Lawrence Berkeley National Laboratory"/>
            <person name="Hensen N."/>
            <person name="Bonometti L."/>
            <person name="Westerberg I."/>
            <person name="Brannstrom I.O."/>
            <person name="Guillou S."/>
            <person name="Cros-Aarteil S."/>
            <person name="Calhoun S."/>
            <person name="Haridas S."/>
            <person name="Kuo A."/>
            <person name="Mondo S."/>
            <person name="Pangilinan J."/>
            <person name="Riley R."/>
            <person name="Labutti K."/>
            <person name="Andreopoulos B."/>
            <person name="Lipzen A."/>
            <person name="Chen C."/>
            <person name="Yanf M."/>
            <person name="Daum C."/>
            <person name="Ng V."/>
            <person name="Clum A."/>
            <person name="Steindorff A."/>
            <person name="Ohm R."/>
            <person name="Martin F."/>
            <person name="Silar P."/>
            <person name="Natvig D."/>
            <person name="Lalanne C."/>
            <person name="Gautier V."/>
            <person name="Ament-Velasquez S.L."/>
            <person name="Kruys A."/>
            <person name="Hutchinson M.I."/>
            <person name="Powell A.J."/>
            <person name="Barry K."/>
            <person name="Miller A.N."/>
            <person name="Grigoriev I.V."/>
            <person name="Debuchy R."/>
            <person name="Gladieux P."/>
            <person name="Thoren M.H."/>
            <person name="Johannesson H."/>
        </authorList>
    </citation>
    <scope>NUCLEOTIDE SEQUENCE</scope>
    <source>
        <strain evidence="9">CBS 540.89</strain>
    </source>
</reference>
<evidence type="ECO:0000313" key="10">
    <source>
        <dbReference type="Proteomes" id="UP001172159"/>
    </source>
</evidence>
<comment type="caution">
    <text evidence="9">The sequence shown here is derived from an EMBL/GenBank/DDBJ whole genome shotgun (WGS) entry which is preliminary data.</text>
</comment>
<evidence type="ECO:0000256" key="8">
    <source>
        <dbReference type="RuleBase" id="RU361238"/>
    </source>
</evidence>
<dbReference type="AlphaFoldDB" id="A0AA40BM11"/>
<evidence type="ECO:0000313" key="9">
    <source>
        <dbReference type="EMBL" id="KAK0736667.1"/>
    </source>
</evidence>
<sequence length="537" mass="58291">MTLHLCNPSAFSSLLLPISTSLLSLTTTPVYNFSASVPAVYRLTAPAISYTNLSFCNVTLSYTHPGQNDEITIEAWLPTSSPNATANSTAPWNSRLLAVGGGGWRAGRFDFSYEGMKGAIGEGYATITTDAGLGFSQTSREWALLSEGNVNLYHLQNLGSVSLGDMGVIGKEITRVFYGKRPEYSYFNGCSQGGRQGLMLSQRYPGLFDGILAGAPAVYWSEAMAGFQWPQVVMKELGKWPYGCEVSAIGEEATRQCDGLDGVVDGIVSDVGGCLNSFDPFEMVGSEIKCAEVEGGTVKITEGAAAVVNKTWHGRETVDGRWVWYGLSPGADLIVNGSGLAATNCTEGKCVGQPASIGKDWFELFIAKSSTFNVANLTHKEFDRFAQASKQEFSSFVETDDSDLTEFRSQGGKMISWHGLIDQLLSPESTERYYRDVSAVLPDIHEFYRHYEVPGLEHCFGGPSGNPTGLLEQLRAWVEEDVVPEASPVEITKPDGKLEARVLCPYPQKAQFDASCTDPTAARCWSCEELPRSQLVT</sequence>
<name>A0AA40BM11_9PEZI</name>
<proteinExistence type="inferred from homology"/>
<keyword evidence="5 8" id="KW-0378">Hydrolase</keyword>
<protein>
    <recommendedName>
        <fullName evidence="8">Carboxylic ester hydrolase</fullName>
        <ecNumber evidence="8">3.1.1.-</ecNumber>
    </recommendedName>
</protein>
<dbReference type="InterPro" id="IPR011118">
    <property type="entry name" value="Tannase/feruloyl_esterase"/>
</dbReference>
<organism evidence="9 10">
    <name type="scientific">Apiosordaria backusii</name>
    <dbReference type="NCBI Taxonomy" id="314023"/>
    <lineage>
        <taxon>Eukaryota</taxon>
        <taxon>Fungi</taxon>
        <taxon>Dikarya</taxon>
        <taxon>Ascomycota</taxon>
        <taxon>Pezizomycotina</taxon>
        <taxon>Sordariomycetes</taxon>
        <taxon>Sordariomycetidae</taxon>
        <taxon>Sordariales</taxon>
        <taxon>Lasiosphaeriaceae</taxon>
        <taxon>Apiosordaria</taxon>
    </lineage>
</organism>
<evidence type="ECO:0000256" key="1">
    <source>
        <dbReference type="ARBA" id="ARBA00006249"/>
    </source>
</evidence>
<evidence type="ECO:0000256" key="2">
    <source>
        <dbReference type="ARBA" id="ARBA00022487"/>
    </source>
</evidence>
<dbReference type="GO" id="GO:0030600">
    <property type="term" value="F:feruloyl esterase activity"/>
    <property type="evidence" value="ECO:0007669"/>
    <property type="project" value="UniProtKB-ARBA"/>
</dbReference>
<keyword evidence="7" id="KW-1015">Disulfide bond</keyword>
<gene>
    <name evidence="9" type="ORF">B0T21DRAFT_288061</name>
</gene>
<evidence type="ECO:0000256" key="3">
    <source>
        <dbReference type="ARBA" id="ARBA00022723"/>
    </source>
</evidence>
<evidence type="ECO:0000256" key="7">
    <source>
        <dbReference type="ARBA" id="ARBA00023157"/>
    </source>
</evidence>
<dbReference type="Proteomes" id="UP001172159">
    <property type="component" value="Unassembled WGS sequence"/>
</dbReference>
<comment type="similarity">
    <text evidence="1 8">Belongs to the tannase family.</text>
</comment>
<feature type="signal peptide" evidence="8">
    <location>
        <begin position="1"/>
        <end position="21"/>
    </location>
</feature>